<evidence type="ECO:0000313" key="2">
    <source>
        <dbReference type="Proteomes" id="UP001055048"/>
    </source>
</evidence>
<proteinExistence type="predicted"/>
<dbReference type="Proteomes" id="UP001055048">
    <property type="component" value="Unassembled WGS sequence"/>
</dbReference>
<organism evidence="1 2">
    <name type="scientific">Bacteroides uniformis</name>
    <dbReference type="NCBI Taxonomy" id="820"/>
    <lineage>
        <taxon>Bacteria</taxon>
        <taxon>Pseudomonadati</taxon>
        <taxon>Bacteroidota</taxon>
        <taxon>Bacteroidia</taxon>
        <taxon>Bacteroidales</taxon>
        <taxon>Bacteroidaceae</taxon>
        <taxon>Bacteroides</taxon>
    </lineage>
</organism>
<accession>A0AA37JVG1</accession>
<comment type="caution">
    <text evidence="1">The sequence shown here is derived from an EMBL/GenBank/DDBJ whole genome shotgun (WGS) entry which is preliminary data.</text>
</comment>
<reference evidence="1" key="1">
    <citation type="submission" date="2022-01" db="EMBL/GenBank/DDBJ databases">
        <title>Novel bile acid biosynthetic pathways are enriched in the microbiome of centenarians.</title>
        <authorList>
            <person name="Sato Y."/>
            <person name="Atarashi K."/>
            <person name="Plichta R.D."/>
            <person name="Arai Y."/>
            <person name="Sasajima S."/>
            <person name="Kearney M.S."/>
            <person name="Suda W."/>
            <person name="Takeshita K."/>
            <person name="Sasaki T."/>
            <person name="Okamoto S."/>
            <person name="Skelly N.A."/>
            <person name="Okamura Y."/>
            <person name="Vlamakis H."/>
            <person name="Li Y."/>
            <person name="Tanoue T."/>
            <person name="Takei H."/>
            <person name="Nittono H."/>
            <person name="Narushima S."/>
            <person name="Irie J."/>
            <person name="Itoh H."/>
            <person name="Moriya K."/>
            <person name="Sugiura Y."/>
            <person name="Suematsu M."/>
            <person name="Moritoki N."/>
            <person name="Shibata S."/>
            <person name="Littman R.D."/>
            <person name="Fischbach A.M."/>
            <person name="Uwamino Y."/>
            <person name="Inoue T."/>
            <person name="Honda A."/>
            <person name="Hattori M."/>
            <person name="Murai T."/>
            <person name="Xavier J.R."/>
            <person name="Hirose N."/>
            <person name="Honda K."/>
        </authorList>
    </citation>
    <scope>NUCLEOTIDE SEQUENCE</scope>
    <source>
        <strain evidence="1">CE91-St12</strain>
    </source>
</reference>
<name>A0AA37JVG1_BACUN</name>
<gene>
    <name evidence="1" type="ORF">CE91St12_10990</name>
</gene>
<dbReference type="EMBL" id="BQNL01000001">
    <property type="protein sequence ID" value="GKH12889.1"/>
    <property type="molecule type" value="Genomic_DNA"/>
</dbReference>
<sequence length="78" mass="8779">MAVDNISYNGVEDSIAQEFQPFVVDGTSFFGAHGDGFMQQSLLIDLDVTWKEAENSVKTKIRLSILAEQEPYFIYLVT</sequence>
<evidence type="ECO:0000313" key="1">
    <source>
        <dbReference type="EMBL" id="GKH12889.1"/>
    </source>
</evidence>
<protein>
    <submittedName>
        <fullName evidence="1">Uncharacterized protein</fullName>
    </submittedName>
</protein>
<dbReference type="AlphaFoldDB" id="A0AA37JVG1"/>